<dbReference type="SUPFAM" id="SSF53474">
    <property type="entry name" value="alpha/beta-Hydrolases"/>
    <property type="match status" value="2"/>
</dbReference>
<dbReference type="RefSeq" id="WP_006038456.1">
    <property type="nucleotide sequence ID" value="NZ_AEDD01000006.1"/>
</dbReference>
<dbReference type="Proteomes" id="UP000005387">
    <property type="component" value="Unassembled WGS sequence"/>
</dbReference>
<dbReference type="AlphaFoldDB" id="E0I9X5"/>
<reference evidence="1 2" key="1">
    <citation type="submission" date="2010-07" db="EMBL/GenBank/DDBJ databases">
        <title>The draft genome of Paenibacillus curdlanolyticus YK9.</title>
        <authorList>
            <consortium name="US DOE Joint Genome Institute (JGI-PGF)"/>
            <person name="Lucas S."/>
            <person name="Copeland A."/>
            <person name="Lapidus A."/>
            <person name="Cheng J.-F."/>
            <person name="Bruce D."/>
            <person name="Goodwin L."/>
            <person name="Pitluck S."/>
            <person name="Land M.L."/>
            <person name="Hauser L."/>
            <person name="Chang Y.-J."/>
            <person name="Jeffries C."/>
            <person name="Anderson I.J."/>
            <person name="Johnson E."/>
            <person name="Loganathan U."/>
            <person name="Mulhopadhyay B."/>
            <person name="Kyrpides N."/>
            <person name="Woyke T.J."/>
        </authorList>
    </citation>
    <scope>NUCLEOTIDE SEQUENCE [LARGE SCALE GENOMIC DNA]</scope>
    <source>
        <strain evidence="1 2">YK9</strain>
    </source>
</reference>
<dbReference type="OrthoDB" id="2558990at2"/>
<organism evidence="1 2">
    <name type="scientific">Paenibacillus curdlanolyticus YK9</name>
    <dbReference type="NCBI Taxonomy" id="717606"/>
    <lineage>
        <taxon>Bacteria</taxon>
        <taxon>Bacillati</taxon>
        <taxon>Bacillota</taxon>
        <taxon>Bacilli</taxon>
        <taxon>Bacillales</taxon>
        <taxon>Paenibacillaceae</taxon>
        <taxon>Paenibacillus</taxon>
    </lineage>
</organism>
<evidence type="ECO:0000313" key="1">
    <source>
        <dbReference type="EMBL" id="EFM10552.1"/>
    </source>
</evidence>
<evidence type="ECO:0000313" key="2">
    <source>
        <dbReference type="Proteomes" id="UP000005387"/>
    </source>
</evidence>
<dbReference type="STRING" id="717606.PaecuDRAFT_2462"/>
<dbReference type="eggNOG" id="COG3319">
    <property type="taxonomic scope" value="Bacteria"/>
</dbReference>
<protein>
    <submittedName>
        <fullName evidence="1">Uncharacterized protein</fullName>
    </submittedName>
</protein>
<proteinExistence type="predicted"/>
<dbReference type="InterPro" id="IPR029058">
    <property type="entry name" value="AB_hydrolase_fold"/>
</dbReference>
<accession>E0I9X5</accession>
<sequence length="234" mass="26027">MAIAADRHPLTVYLMAGVATANQMFGECCRKLEEMLSVAELDKPEIHVLYPYGDNSRSRFAQVLEVGSDLSNRIHLSRVGGRKAVEGIQRTYKGKGPVLMIGHSGGGIAAYQAAVQLHREGALPDFRLVQIGSPRIRVMPELKQRISYFHSVDAAGKLTDPISRIGTWGGWSGGKMRIPHWNAWKYAPGYVEGIEVVGGHADYFKHQNPFIDGQAVCNLDKTMERVRQWLKGWI</sequence>
<keyword evidence="2" id="KW-1185">Reference proteome</keyword>
<dbReference type="Gene3D" id="3.40.50.1820">
    <property type="entry name" value="alpha/beta hydrolase"/>
    <property type="match status" value="1"/>
</dbReference>
<dbReference type="EMBL" id="AEDD01000006">
    <property type="protein sequence ID" value="EFM10552.1"/>
    <property type="molecule type" value="Genomic_DNA"/>
</dbReference>
<name>E0I9X5_9BACL</name>
<gene>
    <name evidence="1" type="ORF">PaecuDRAFT_2462</name>
</gene>